<reference evidence="1 2" key="1">
    <citation type="submission" date="2016-11" db="EMBL/GenBank/DDBJ databases">
        <authorList>
            <person name="Jaros S."/>
            <person name="Januszkiewicz K."/>
            <person name="Wedrychowicz H."/>
        </authorList>
    </citation>
    <scope>NUCLEOTIDE SEQUENCE [LARGE SCALE GENOMIC DNA]</scope>
    <source>
        <strain evidence="1 2">GAS242</strain>
    </source>
</reference>
<gene>
    <name evidence="1" type="ORF">SAMN05444169_3479</name>
</gene>
<protein>
    <submittedName>
        <fullName evidence="1">Uncharacterized protein</fullName>
    </submittedName>
</protein>
<dbReference type="Proteomes" id="UP000190675">
    <property type="component" value="Chromosome I"/>
</dbReference>
<organism evidence="1 2">
    <name type="scientific">Bradyrhizobium erythrophlei</name>
    <dbReference type="NCBI Taxonomy" id="1437360"/>
    <lineage>
        <taxon>Bacteria</taxon>
        <taxon>Pseudomonadati</taxon>
        <taxon>Pseudomonadota</taxon>
        <taxon>Alphaproteobacteria</taxon>
        <taxon>Hyphomicrobiales</taxon>
        <taxon>Nitrobacteraceae</taxon>
        <taxon>Bradyrhizobium</taxon>
    </lineage>
</organism>
<evidence type="ECO:0000313" key="1">
    <source>
        <dbReference type="EMBL" id="SHG64674.1"/>
    </source>
</evidence>
<sequence>MAVLAPPAFEGADHGKYRHRRAIILRSGGVVPFGRLSWRPLFELGSFRKGYSVAGVVSVAGFGPAWTVPSPLTKSSECGSMARRSNSACNSGRSPSPHKAAIEWNFRMVCSCVFAGTIGVLARRTTRLPSDDLQQNLKLGQPTRKSGGAEYVAAAYFAHRGAAGFASCKTGNKRTETARCHRITRMS</sequence>
<dbReference type="AlphaFoldDB" id="A0A1M5LHP6"/>
<name>A0A1M5LHP6_9BRAD</name>
<accession>A0A1M5LHP6</accession>
<dbReference type="EMBL" id="LT670818">
    <property type="protein sequence ID" value="SHG64674.1"/>
    <property type="molecule type" value="Genomic_DNA"/>
</dbReference>
<proteinExistence type="predicted"/>
<evidence type="ECO:0000313" key="2">
    <source>
        <dbReference type="Proteomes" id="UP000190675"/>
    </source>
</evidence>